<proteinExistence type="predicted"/>
<evidence type="ECO:0000313" key="2">
    <source>
        <dbReference type="WBParaSite" id="Pan_g129.t1"/>
    </source>
</evidence>
<keyword evidence="1" id="KW-1185">Reference proteome</keyword>
<evidence type="ECO:0000313" key="1">
    <source>
        <dbReference type="Proteomes" id="UP000492821"/>
    </source>
</evidence>
<accession>A0A7E4UU98</accession>
<sequence length="289" mass="32361">MAISLVPFLQLQEQINVFGDSAEEALNVAIEGKCFKMDARLVKAAALVQNPRHFGITIFQLVMDITTLINYSVGYLQTGRIAGPSKRQKGEPKKPLSMEFNRFFGNLCMLCGGCAVHEASLRIWFSEIRDGLNERGDNLFAGSAKKKPDLGYMRPGEDHRPAFDDPTVFMAPPTKKRRFVVVDEEVIDVDEDCSKTYYSTPTTWLSSPEPPKDKAGKPDVRKVLELVDFQRTVIRTALPCQTTEEFIFDLQVSTARMQQAGVDFNGIVKILHQNPADMTTSPSPEVYCM</sequence>
<name>A0A7E4UU98_PANRE</name>
<dbReference type="Proteomes" id="UP000492821">
    <property type="component" value="Unassembled WGS sequence"/>
</dbReference>
<organism evidence="1 2">
    <name type="scientific">Panagrellus redivivus</name>
    <name type="common">Microworm</name>
    <dbReference type="NCBI Taxonomy" id="6233"/>
    <lineage>
        <taxon>Eukaryota</taxon>
        <taxon>Metazoa</taxon>
        <taxon>Ecdysozoa</taxon>
        <taxon>Nematoda</taxon>
        <taxon>Chromadorea</taxon>
        <taxon>Rhabditida</taxon>
        <taxon>Tylenchina</taxon>
        <taxon>Panagrolaimomorpha</taxon>
        <taxon>Panagrolaimoidea</taxon>
        <taxon>Panagrolaimidae</taxon>
        <taxon>Panagrellus</taxon>
    </lineage>
</organism>
<reference evidence="1" key="1">
    <citation type="journal article" date="2013" name="Genetics">
        <title>The draft genome and transcriptome of Panagrellus redivivus are shaped by the harsh demands of a free-living lifestyle.</title>
        <authorList>
            <person name="Srinivasan J."/>
            <person name="Dillman A.R."/>
            <person name="Macchietto M.G."/>
            <person name="Heikkinen L."/>
            <person name="Lakso M."/>
            <person name="Fracchia K.M."/>
            <person name="Antoshechkin I."/>
            <person name="Mortazavi A."/>
            <person name="Wong G."/>
            <person name="Sternberg P.W."/>
        </authorList>
    </citation>
    <scope>NUCLEOTIDE SEQUENCE [LARGE SCALE GENOMIC DNA]</scope>
    <source>
        <strain evidence="1">MT8872</strain>
    </source>
</reference>
<reference evidence="2" key="2">
    <citation type="submission" date="2020-10" db="UniProtKB">
        <authorList>
            <consortium name="WormBaseParasite"/>
        </authorList>
    </citation>
    <scope>IDENTIFICATION</scope>
</reference>
<dbReference type="AlphaFoldDB" id="A0A7E4UU98"/>
<protein>
    <submittedName>
        <fullName evidence="2">DDE_Tnp_1_7 domain-containing protein</fullName>
    </submittedName>
</protein>
<dbReference type="WBParaSite" id="Pan_g129.t1">
    <property type="protein sequence ID" value="Pan_g129.t1"/>
    <property type="gene ID" value="Pan_g129"/>
</dbReference>